<comment type="caution">
    <text evidence="2">The sequence shown here is derived from an EMBL/GenBank/DDBJ whole genome shotgun (WGS) entry which is preliminary data.</text>
</comment>
<dbReference type="Gene3D" id="1.10.287.1060">
    <property type="entry name" value="ESAT-6-like"/>
    <property type="match status" value="1"/>
</dbReference>
<feature type="compositionally biased region" description="Polar residues" evidence="1">
    <location>
        <begin position="1"/>
        <end position="17"/>
    </location>
</feature>
<evidence type="ECO:0000256" key="1">
    <source>
        <dbReference type="SAM" id="MobiDB-lite"/>
    </source>
</evidence>
<reference evidence="2 3" key="1">
    <citation type="submission" date="2019-09" db="EMBL/GenBank/DDBJ databases">
        <title>Goodfellowia gen. nov., a new genus of the Pseudonocardineae related to Actinoalloteichus, containing Goodfellowia coeruleoviolacea gen. nov., comb. nov. gen. nov., comb. nov.</title>
        <authorList>
            <person name="Labeda D."/>
        </authorList>
    </citation>
    <scope>NUCLEOTIDE SEQUENCE [LARGE SCALE GENOMIC DNA]</scope>
    <source>
        <strain evidence="2 3">AN110305</strain>
    </source>
</reference>
<protein>
    <submittedName>
        <fullName evidence="2">Uncharacterized protein</fullName>
    </submittedName>
</protein>
<feature type="compositionally biased region" description="Low complexity" evidence="1">
    <location>
        <begin position="276"/>
        <end position="307"/>
    </location>
</feature>
<evidence type="ECO:0000313" key="2">
    <source>
        <dbReference type="EMBL" id="KAA2265221.1"/>
    </source>
</evidence>
<organism evidence="2 3">
    <name type="scientific">Solihabitans fulvus</name>
    <dbReference type="NCBI Taxonomy" id="1892852"/>
    <lineage>
        <taxon>Bacteria</taxon>
        <taxon>Bacillati</taxon>
        <taxon>Actinomycetota</taxon>
        <taxon>Actinomycetes</taxon>
        <taxon>Pseudonocardiales</taxon>
        <taxon>Pseudonocardiaceae</taxon>
        <taxon>Solihabitans</taxon>
    </lineage>
</organism>
<proteinExistence type="predicted"/>
<dbReference type="RefSeq" id="WP_149848252.1">
    <property type="nucleotide sequence ID" value="NZ_VUOB01000008.1"/>
</dbReference>
<feature type="compositionally biased region" description="Gly residues" evidence="1">
    <location>
        <begin position="355"/>
        <end position="367"/>
    </location>
</feature>
<feature type="region of interest" description="Disordered" evidence="1">
    <location>
        <begin position="1"/>
        <end position="42"/>
    </location>
</feature>
<dbReference type="InterPro" id="IPR036689">
    <property type="entry name" value="ESAT-6-like_sf"/>
</dbReference>
<feature type="region of interest" description="Disordered" evidence="1">
    <location>
        <begin position="355"/>
        <end position="418"/>
    </location>
</feature>
<name>A0A5B2XQR6_9PSEU</name>
<evidence type="ECO:0000313" key="3">
    <source>
        <dbReference type="Proteomes" id="UP000323454"/>
    </source>
</evidence>
<feature type="compositionally biased region" description="Gly residues" evidence="1">
    <location>
        <begin position="246"/>
        <end position="260"/>
    </location>
</feature>
<dbReference type="AlphaFoldDB" id="A0A5B2XQR6"/>
<accession>A0A5B2XQR6</accession>
<feature type="region of interest" description="Disordered" evidence="1">
    <location>
        <begin position="241"/>
        <end position="325"/>
    </location>
</feature>
<dbReference type="OrthoDB" id="3695672at2"/>
<dbReference type="Proteomes" id="UP000323454">
    <property type="component" value="Unassembled WGS sequence"/>
</dbReference>
<feature type="compositionally biased region" description="Acidic residues" evidence="1">
    <location>
        <begin position="384"/>
        <end position="398"/>
    </location>
</feature>
<reference evidence="2 3" key="2">
    <citation type="submission" date="2019-09" db="EMBL/GenBank/DDBJ databases">
        <authorList>
            <person name="Jin C."/>
        </authorList>
    </citation>
    <scope>NUCLEOTIDE SEQUENCE [LARGE SCALE GENOMIC DNA]</scope>
    <source>
        <strain evidence="2 3">AN110305</strain>
    </source>
</reference>
<dbReference type="SUPFAM" id="SSF140453">
    <property type="entry name" value="EsxAB dimer-like"/>
    <property type="match status" value="1"/>
</dbReference>
<sequence>MSTTAQLLADQRANTAAVQGGGWRSDELTGSDGGLPTLGQTSSPLSGLADAGFGSLMGMVSFLEEPLKVLSGNPSSISSSSQGLHGAGTQVSSLADSYRQSTSAQTSSWSGAAGSDYRNAGSQHADGIQAIGEALTSIATAVAGAGEVVGQAVQIVTELITQAVGEIVPIMTQAVAAAPATFGQSIAVAIPQCVEIAVRYGQQIGQKLAALVSTGQNLMKLVTAGVQTAKAVGDAISKISKSASQGGSGGGTGSGAGGIGTSSPYDLNQGSLGNDLSTSPSLSGLSSGDSALSTSAAGLTGAGQASGIAPDHAGGTSGHAVLAPGARSGAGQTEYLAPGAGRLANRLGGAQAGGMVGGGPMAGGAPGGQSKQRQRPGYLSQQDIFDDGAEDGDQEGGDVEVVSPAVLGEVPEKQDSKD</sequence>
<gene>
    <name evidence="2" type="ORF">F0L68_05065</name>
</gene>
<feature type="compositionally biased region" description="Polar residues" evidence="1">
    <location>
        <begin position="264"/>
        <end position="275"/>
    </location>
</feature>
<keyword evidence="3" id="KW-1185">Reference proteome</keyword>
<dbReference type="EMBL" id="VUOB01000008">
    <property type="protein sequence ID" value="KAA2265221.1"/>
    <property type="molecule type" value="Genomic_DNA"/>
</dbReference>